<dbReference type="InterPro" id="IPR050659">
    <property type="entry name" value="Peptidase_M24B"/>
</dbReference>
<dbReference type="PANTHER" id="PTHR46112:SF3">
    <property type="entry name" value="AMINOPEPTIDASE YPDF"/>
    <property type="match status" value="1"/>
</dbReference>
<dbReference type="InterPro" id="IPR029149">
    <property type="entry name" value="Creatin/AminoP/Spt16_N"/>
</dbReference>
<dbReference type="PROSITE" id="PS00491">
    <property type="entry name" value="PROLINE_PEPTIDASE"/>
    <property type="match status" value="1"/>
</dbReference>
<keyword evidence="2 5" id="KW-0479">Metal-binding</keyword>
<dbReference type="PANTHER" id="PTHR46112">
    <property type="entry name" value="AMINOPEPTIDASE"/>
    <property type="match status" value="1"/>
</dbReference>
<evidence type="ECO:0000256" key="5">
    <source>
        <dbReference type="RuleBase" id="RU000590"/>
    </source>
</evidence>
<dbReference type="Gene3D" id="3.90.230.10">
    <property type="entry name" value="Creatinase/methionine aminopeptidase superfamily"/>
    <property type="match status" value="1"/>
</dbReference>
<dbReference type="AlphaFoldDB" id="A0A4U8TSF5"/>
<comment type="caution">
    <text evidence="8">The sequence shown here is derived from an EMBL/GenBank/DDBJ whole genome shotgun (WGS) entry which is preliminary data.</text>
</comment>
<dbReference type="Pfam" id="PF01321">
    <property type="entry name" value="Creatinase_N"/>
    <property type="match status" value="1"/>
</dbReference>
<dbReference type="InterPro" id="IPR036005">
    <property type="entry name" value="Creatinase/aminopeptidase-like"/>
</dbReference>
<dbReference type="GO" id="GO:0046872">
    <property type="term" value="F:metal ion binding"/>
    <property type="evidence" value="ECO:0007669"/>
    <property type="project" value="UniProtKB-KW"/>
</dbReference>
<dbReference type="GO" id="GO:0006508">
    <property type="term" value="P:proteolysis"/>
    <property type="evidence" value="ECO:0007669"/>
    <property type="project" value="UniProtKB-KW"/>
</dbReference>
<dbReference type="SUPFAM" id="SSF55920">
    <property type="entry name" value="Creatinase/aminopeptidase"/>
    <property type="match status" value="1"/>
</dbReference>
<dbReference type="Pfam" id="PF00557">
    <property type="entry name" value="Peptidase_M24"/>
    <property type="match status" value="1"/>
</dbReference>
<comment type="similarity">
    <text evidence="5">Belongs to the peptidase M24B family.</text>
</comment>
<dbReference type="InterPro" id="IPR000587">
    <property type="entry name" value="Creatinase_N"/>
</dbReference>
<evidence type="ECO:0000256" key="3">
    <source>
        <dbReference type="ARBA" id="ARBA00022801"/>
    </source>
</evidence>
<gene>
    <name evidence="8" type="ORF">LS65_001475</name>
</gene>
<dbReference type="RefSeq" id="WP_034361346.1">
    <property type="nucleotide sequence ID" value="NZ_CAMRWY010000002.1"/>
</dbReference>
<evidence type="ECO:0000256" key="2">
    <source>
        <dbReference type="ARBA" id="ARBA00022723"/>
    </source>
</evidence>
<dbReference type="OrthoDB" id="9806388at2"/>
<keyword evidence="4" id="KW-0482">Metalloprotease</keyword>
<organism evidence="8 9">
    <name type="scientific">Helicobacter japonicus</name>
    <dbReference type="NCBI Taxonomy" id="425400"/>
    <lineage>
        <taxon>Bacteria</taxon>
        <taxon>Pseudomonadati</taxon>
        <taxon>Campylobacterota</taxon>
        <taxon>Epsilonproteobacteria</taxon>
        <taxon>Campylobacterales</taxon>
        <taxon>Helicobacteraceae</taxon>
        <taxon>Helicobacter</taxon>
    </lineage>
</organism>
<evidence type="ECO:0000259" key="7">
    <source>
        <dbReference type="Pfam" id="PF01321"/>
    </source>
</evidence>
<dbReference type="SUPFAM" id="SSF53092">
    <property type="entry name" value="Creatinase/prolidase N-terminal domain"/>
    <property type="match status" value="1"/>
</dbReference>
<proteinExistence type="inferred from homology"/>
<keyword evidence="1" id="KW-0645">Protease</keyword>
<reference evidence="8 9" key="1">
    <citation type="journal article" date="2014" name="Genome Announc.">
        <title>Draft genome sequences of eight enterohepatic helicobacter species isolated from both laboratory and wild rodents.</title>
        <authorList>
            <person name="Sheh A."/>
            <person name="Shen Z."/>
            <person name="Fox J.G."/>
        </authorList>
    </citation>
    <scope>NUCLEOTIDE SEQUENCE [LARGE SCALE GENOMIC DNA]</scope>
    <source>
        <strain evidence="8 9">MIT 01-6451</strain>
    </source>
</reference>
<name>A0A4U8TSF5_9HELI</name>
<evidence type="ECO:0000313" key="8">
    <source>
        <dbReference type="EMBL" id="TLE03464.1"/>
    </source>
</evidence>
<dbReference type="EMBL" id="JRMQ02000001">
    <property type="protein sequence ID" value="TLE03464.1"/>
    <property type="molecule type" value="Genomic_DNA"/>
</dbReference>
<evidence type="ECO:0000313" key="9">
    <source>
        <dbReference type="Proteomes" id="UP000029707"/>
    </source>
</evidence>
<protein>
    <submittedName>
        <fullName evidence="8">M24 family metallopeptidase</fullName>
    </submittedName>
</protein>
<feature type="domain" description="Peptidase M24" evidence="6">
    <location>
        <begin position="132"/>
        <end position="345"/>
    </location>
</feature>
<dbReference type="Gene3D" id="3.40.350.10">
    <property type="entry name" value="Creatinase/prolidase N-terminal domain"/>
    <property type="match status" value="1"/>
</dbReference>
<feature type="domain" description="Creatinase N-terminal" evidence="7">
    <location>
        <begin position="11"/>
        <end position="120"/>
    </location>
</feature>
<dbReference type="Proteomes" id="UP000029707">
    <property type="component" value="Unassembled WGS sequence"/>
</dbReference>
<dbReference type="InterPro" id="IPR000994">
    <property type="entry name" value="Pept_M24"/>
</dbReference>
<accession>A0A4U8TSF5</accession>
<dbReference type="STRING" id="425400.LS65_03645"/>
<evidence type="ECO:0000256" key="4">
    <source>
        <dbReference type="ARBA" id="ARBA00023049"/>
    </source>
</evidence>
<dbReference type="GO" id="GO:0008237">
    <property type="term" value="F:metallopeptidase activity"/>
    <property type="evidence" value="ECO:0007669"/>
    <property type="project" value="UniProtKB-KW"/>
</dbReference>
<dbReference type="InterPro" id="IPR001131">
    <property type="entry name" value="Peptidase_M24B_aminopep-P_CS"/>
</dbReference>
<evidence type="ECO:0000259" key="6">
    <source>
        <dbReference type="Pfam" id="PF00557"/>
    </source>
</evidence>
<sequence length="352" mass="40261">MSNSIPKNIYLTLDESAQYYECGFSCDNALILRIKDERYFITDSRYTLEAKELCKSHTEIIESANFIQSAQNVLEKLNVHKIVFNPQELNVAMYKKLKTALETIKCELIPQENFHQKLRIYKNEQEIALIATSQKLNKKAFKCFALYLQKILKKAPSEKQLHYQAMQFLSNFGKYELSFNPIVGINANGAKPHALPSSQCLLQKNDILLFDAGIKYKRYCSDMTRTAAMRGEIHFGKKQKFKNNKHQKIYDIVLKAQENAILKARSGMKAKEIDALARDVIEKSGYGTYFVHSTGHGVGLDIHELPRISRLSDECVEDGMVFSIEPGIYLPQEFGVRIEDLVVMKNGRAEVL</sequence>
<keyword evidence="9" id="KW-1185">Reference proteome</keyword>
<keyword evidence="3" id="KW-0378">Hydrolase</keyword>
<evidence type="ECO:0000256" key="1">
    <source>
        <dbReference type="ARBA" id="ARBA00022670"/>
    </source>
</evidence>